<dbReference type="PANTHER" id="PTHR39673">
    <property type="entry name" value="TUNGSTEN FORMYLMETHANOFURAN DEHYDROGENASE, SUBUNIT C (FWDC)"/>
    <property type="match status" value="1"/>
</dbReference>
<evidence type="ECO:0000313" key="2">
    <source>
        <dbReference type="EMBL" id="SDK38769.1"/>
    </source>
</evidence>
<dbReference type="AlphaFoldDB" id="A0A1G9BGY7"/>
<dbReference type="PIRSF" id="PIRSF006519">
    <property type="entry name" value="GOGAT_dom3"/>
    <property type="match status" value="1"/>
</dbReference>
<proteinExistence type="predicted"/>
<dbReference type="CDD" id="cd00981">
    <property type="entry name" value="arch_gltB"/>
    <property type="match status" value="1"/>
</dbReference>
<dbReference type="InterPro" id="IPR036485">
    <property type="entry name" value="Glu_synth_asu_C_sf"/>
</dbReference>
<name>A0A1G9BGY7_9EURY</name>
<keyword evidence="3" id="KW-1185">Reference proteome</keyword>
<dbReference type="RefSeq" id="WP_066958663.1">
    <property type="nucleotide sequence ID" value="NZ_BCNX01000012.1"/>
</dbReference>
<dbReference type="InterPro" id="IPR035710">
    <property type="entry name" value="Archaeal_gltB"/>
</dbReference>
<dbReference type="Pfam" id="PF01493">
    <property type="entry name" value="GXGXG"/>
    <property type="match status" value="1"/>
</dbReference>
<dbReference type="Proteomes" id="UP000326500">
    <property type="component" value="Unassembled WGS sequence"/>
</dbReference>
<dbReference type="SUPFAM" id="SSF69336">
    <property type="entry name" value="Alpha subunit of glutamate synthase, C-terminal domain"/>
    <property type="match status" value="1"/>
</dbReference>
<evidence type="ECO:0000313" key="3">
    <source>
        <dbReference type="Proteomes" id="UP000326500"/>
    </source>
</evidence>
<gene>
    <name evidence="2" type="ORF">SAMN04488571_10968</name>
</gene>
<reference evidence="2 3" key="1">
    <citation type="submission" date="2016-10" db="EMBL/GenBank/DDBJ databases">
        <authorList>
            <person name="Varghese N."/>
            <person name="Submissions S."/>
        </authorList>
    </citation>
    <scope>NUCLEOTIDE SEQUENCE [LARGE SCALE GENOMIC DNA]</scope>
    <source>
        <strain evidence="2 3">DSM 2373</strain>
    </source>
</reference>
<dbReference type="InterPro" id="IPR012061">
    <property type="entry name" value="Glu_synth_lsu_3"/>
</dbReference>
<dbReference type="Gene3D" id="2.160.20.60">
    <property type="entry name" value="Glutamate synthase, alpha subunit, C-terminal domain"/>
    <property type="match status" value="1"/>
</dbReference>
<dbReference type="STRING" id="2200.GCA_001571405_02101"/>
<dbReference type="PANTHER" id="PTHR39673:SF8">
    <property type="entry name" value="GLUTAMATE SYNTHASE ALPHA SUBUNIT C-TERMINAL DOMAIN-CONTAINING PROTEIN"/>
    <property type="match status" value="1"/>
</dbReference>
<organism evidence="2 3">
    <name type="scientific">Methanoculleus thermophilus</name>
    <dbReference type="NCBI Taxonomy" id="2200"/>
    <lineage>
        <taxon>Archaea</taxon>
        <taxon>Methanobacteriati</taxon>
        <taxon>Methanobacteriota</taxon>
        <taxon>Stenosarchaea group</taxon>
        <taxon>Methanomicrobia</taxon>
        <taxon>Methanomicrobiales</taxon>
        <taxon>Methanomicrobiaceae</taxon>
        <taxon>Methanoculleus</taxon>
    </lineage>
</organism>
<evidence type="ECO:0000259" key="1">
    <source>
        <dbReference type="Pfam" id="PF01493"/>
    </source>
</evidence>
<protein>
    <submittedName>
        <fullName evidence="2">Glutamate synthase domain-containing protein 3</fullName>
    </submittedName>
</protein>
<dbReference type="EMBL" id="FNFT01000009">
    <property type="protein sequence ID" value="SDK38769.1"/>
    <property type="molecule type" value="Genomic_DNA"/>
</dbReference>
<dbReference type="OrthoDB" id="2513at2157"/>
<accession>A0A1G9BGY7</accession>
<dbReference type="InterPro" id="IPR002489">
    <property type="entry name" value="Glu_synth_asu_C"/>
</dbReference>
<dbReference type="GO" id="GO:0016491">
    <property type="term" value="F:oxidoreductase activity"/>
    <property type="evidence" value="ECO:0007669"/>
    <property type="project" value="InterPro"/>
</dbReference>
<sequence length="245" mass="26037">MAKQVVIDAKGMHYTPLNQQIRKAIEDGADEIVINNVLGQRFIGDGLRGNATIRVNGVAGGDLAMFMSGPTVIVHGNAEHAPGNTMDSGKVVIHGSAGDAVAHSMRGGKVFVRGDIGYRGGIHMKQYEAQRPVLVVGGSAQTFLGEYMAGGLLIVLDLNGKMKAHEIGSGIHGGEIIIRGDVDDANLASGAKKVPLTEEDRRRIAPVLREFAADFGLEPEPLVNADYTRIVPASARPFAGKYTWE</sequence>
<feature type="domain" description="Glutamate synthase alpha subunit C-terminal" evidence="1">
    <location>
        <begin position="17"/>
        <end position="184"/>
    </location>
</feature>